<sequence length="111" mass="12425">MANFTIIVVSDNVCPWCYIGRMKLDRAIDLYKKTLPGRERGQLHRVLVRLLAGRDGPTQSGVPILQRFAQRSGHSAERAAAFQERLRNIGAQEGIGFSFAGKTEMWYSNTG</sequence>
<dbReference type="InterPro" id="IPR001853">
    <property type="entry name" value="DSBA-like_thioredoxin_dom"/>
</dbReference>
<name>A0AAN7H7K5_9PEZI</name>
<dbReference type="SUPFAM" id="SSF52833">
    <property type="entry name" value="Thioredoxin-like"/>
    <property type="match status" value="1"/>
</dbReference>
<dbReference type="InterPro" id="IPR036249">
    <property type="entry name" value="Thioredoxin-like_sf"/>
</dbReference>
<dbReference type="GO" id="GO:0016491">
    <property type="term" value="F:oxidoreductase activity"/>
    <property type="evidence" value="ECO:0007669"/>
    <property type="project" value="InterPro"/>
</dbReference>
<keyword evidence="3" id="KW-1185">Reference proteome</keyword>
<dbReference type="EMBL" id="MU860392">
    <property type="protein sequence ID" value="KAK4234272.1"/>
    <property type="molecule type" value="Genomic_DNA"/>
</dbReference>
<dbReference type="Proteomes" id="UP001303760">
    <property type="component" value="Unassembled WGS sequence"/>
</dbReference>
<reference evidence="2" key="2">
    <citation type="submission" date="2023-05" db="EMBL/GenBank/DDBJ databases">
        <authorList>
            <consortium name="Lawrence Berkeley National Laboratory"/>
            <person name="Steindorff A."/>
            <person name="Hensen N."/>
            <person name="Bonometti L."/>
            <person name="Westerberg I."/>
            <person name="Brannstrom I.O."/>
            <person name="Guillou S."/>
            <person name="Cros-Aarteil S."/>
            <person name="Calhoun S."/>
            <person name="Haridas S."/>
            <person name="Kuo A."/>
            <person name="Mondo S."/>
            <person name="Pangilinan J."/>
            <person name="Riley R."/>
            <person name="Labutti K."/>
            <person name="Andreopoulos B."/>
            <person name="Lipzen A."/>
            <person name="Chen C."/>
            <person name="Yanf M."/>
            <person name="Daum C."/>
            <person name="Ng V."/>
            <person name="Clum A."/>
            <person name="Ohm R."/>
            <person name="Martin F."/>
            <person name="Silar P."/>
            <person name="Natvig D."/>
            <person name="Lalanne C."/>
            <person name="Gautier V."/>
            <person name="Ament-Velasquez S.L."/>
            <person name="Kruys A."/>
            <person name="Hutchinson M.I."/>
            <person name="Powell A.J."/>
            <person name="Barry K."/>
            <person name="Miller A.N."/>
            <person name="Grigoriev I.V."/>
            <person name="Debuchy R."/>
            <person name="Gladieux P."/>
            <person name="Thoren M.H."/>
            <person name="Johannesson H."/>
        </authorList>
    </citation>
    <scope>NUCLEOTIDE SEQUENCE</scope>
    <source>
        <strain evidence="2">CBS 532.94</strain>
    </source>
</reference>
<evidence type="ECO:0000259" key="1">
    <source>
        <dbReference type="Pfam" id="PF01323"/>
    </source>
</evidence>
<organism evidence="2 3">
    <name type="scientific">Achaetomium macrosporum</name>
    <dbReference type="NCBI Taxonomy" id="79813"/>
    <lineage>
        <taxon>Eukaryota</taxon>
        <taxon>Fungi</taxon>
        <taxon>Dikarya</taxon>
        <taxon>Ascomycota</taxon>
        <taxon>Pezizomycotina</taxon>
        <taxon>Sordariomycetes</taxon>
        <taxon>Sordariomycetidae</taxon>
        <taxon>Sordariales</taxon>
        <taxon>Chaetomiaceae</taxon>
        <taxon>Achaetomium</taxon>
    </lineage>
</organism>
<proteinExistence type="predicted"/>
<feature type="domain" description="DSBA-like thioredoxin" evidence="1">
    <location>
        <begin position="5"/>
        <end position="102"/>
    </location>
</feature>
<evidence type="ECO:0000313" key="3">
    <source>
        <dbReference type="Proteomes" id="UP001303760"/>
    </source>
</evidence>
<accession>A0AAN7H7K5</accession>
<dbReference type="AlphaFoldDB" id="A0AAN7H7K5"/>
<reference evidence="2" key="1">
    <citation type="journal article" date="2023" name="Mol. Phylogenet. Evol.">
        <title>Genome-scale phylogeny and comparative genomics of the fungal order Sordariales.</title>
        <authorList>
            <person name="Hensen N."/>
            <person name="Bonometti L."/>
            <person name="Westerberg I."/>
            <person name="Brannstrom I.O."/>
            <person name="Guillou S."/>
            <person name="Cros-Aarteil S."/>
            <person name="Calhoun S."/>
            <person name="Haridas S."/>
            <person name="Kuo A."/>
            <person name="Mondo S."/>
            <person name="Pangilinan J."/>
            <person name="Riley R."/>
            <person name="LaButti K."/>
            <person name="Andreopoulos B."/>
            <person name="Lipzen A."/>
            <person name="Chen C."/>
            <person name="Yan M."/>
            <person name="Daum C."/>
            <person name="Ng V."/>
            <person name="Clum A."/>
            <person name="Steindorff A."/>
            <person name="Ohm R.A."/>
            <person name="Martin F."/>
            <person name="Silar P."/>
            <person name="Natvig D.O."/>
            <person name="Lalanne C."/>
            <person name="Gautier V."/>
            <person name="Ament-Velasquez S.L."/>
            <person name="Kruys A."/>
            <person name="Hutchinson M.I."/>
            <person name="Powell A.J."/>
            <person name="Barry K."/>
            <person name="Miller A.N."/>
            <person name="Grigoriev I.V."/>
            <person name="Debuchy R."/>
            <person name="Gladieux P."/>
            <person name="Hiltunen Thoren M."/>
            <person name="Johannesson H."/>
        </authorList>
    </citation>
    <scope>NUCLEOTIDE SEQUENCE</scope>
    <source>
        <strain evidence="2">CBS 532.94</strain>
    </source>
</reference>
<evidence type="ECO:0000313" key="2">
    <source>
        <dbReference type="EMBL" id="KAK4234272.1"/>
    </source>
</evidence>
<protein>
    <submittedName>
        <fullName evidence="2">Thioredoxin-like protein</fullName>
    </submittedName>
</protein>
<gene>
    <name evidence="2" type="ORF">C8A03DRAFT_37962</name>
</gene>
<comment type="caution">
    <text evidence="2">The sequence shown here is derived from an EMBL/GenBank/DDBJ whole genome shotgun (WGS) entry which is preliminary data.</text>
</comment>
<dbReference type="Gene3D" id="3.40.30.10">
    <property type="entry name" value="Glutaredoxin"/>
    <property type="match status" value="1"/>
</dbReference>
<dbReference type="Pfam" id="PF01323">
    <property type="entry name" value="DSBA"/>
    <property type="match status" value="1"/>
</dbReference>